<dbReference type="EMBL" id="JACHOO010000010">
    <property type="protein sequence ID" value="MBB5754823.1"/>
    <property type="molecule type" value="Genomic_DNA"/>
</dbReference>
<dbReference type="InterPro" id="IPR008928">
    <property type="entry name" value="6-hairpin_glycosidase_sf"/>
</dbReference>
<evidence type="ECO:0000256" key="2">
    <source>
        <dbReference type="ARBA" id="ARBA00023235"/>
    </source>
</evidence>
<proteinExistence type="inferred from homology"/>
<dbReference type="GO" id="GO:0004476">
    <property type="term" value="F:mannose-6-phosphate isomerase activity"/>
    <property type="evidence" value="ECO:0007669"/>
    <property type="project" value="UniProtKB-EC"/>
</dbReference>
<dbReference type="InterPro" id="IPR012341">
    <property type="entry name" value="6hp_glycosidase-like_sf"/>
</dbReference>
<accession>A0A7W9L3R8</accession>
<name>A0A7W9L3R8_9HYPH</name>
<dbReference type="AlphaFoldDB" id="A0A7W9L3R8"/>
<dbReference type="Proteomes" id="UP000523821">
    <property type="component" value="Unassembled WGS sequence"/>
</dbReference>
<protein>
    <submittedName>
        <fullName evidence="3">Mannose-6-phosphate isomerase</fullName>
        <ecNumber evidence="3">5.3.1.8</ecNumber>
    </submittedName>
</protein>
<comment type="caution">
    <text evidence="3">The sequence shown here is derived from an EMBL/GenBank/DDBJ whole genome shotgun (WGS) entry which is preliminary data.</text>
</comment>
<dbReference type="InterPro" id="IPR010819">
    <property type="entry name" value="AGE/CE"/>
</dbReference>
<dbReference type="Pfam" id="PF07221">
    <property type="entry name" value="GlcNAc_2-epim"/>
    <property type="match status" value="1"/>
</dbReference>
<dbReference type="SUPFAM" id="SSF48208">
    <property type="entry name" value="Six-hairpin glycosidases"/>
    <property type="match status" value="1"/>
</dbReference>
<sequence length="320" mass="34894">MRYGLARLDNGFWTGDGLVRSVVARDGHVLRPDFDLYDHAFVLFGLAAAAAADPALTERLSCRAMASVARIRASFRHPRAGFVEPAPPGAPLLANPHMHMLEAALAWLAVVPDPLWQRLADEIAELCLERFLDPATGALRERFDPDWSVLEGEAQGDLEPGHQYEWAALLVRWGRLTDRPDALAAAGRLIAFAEDHGIDPRRKLAVNGLDPRTLRHTDRRARLWPQSERIKAHLAIASLGGSAASGALSRAAEATEGLLLYARHPVPGAWWEHLDEGGAPIREPSRASSLYHIVCAANELRIALAPDMAADRGALVSDLL</sequence>
<gene>
    <name evidence="3" type="ORF">GGQ63_003915</name>
</gene>
<keyword evidence="2 3" id="KW-0413">Isomerase</keyword>
<dbReference type="GO" id="GO:0005975">
    <property type="term" value="P:carbohydrate metabolic process"/>
    <property type="evidence" value="ECO:0007669"/>
    <property type="project" value="InterPro"/>
</dbReference>
<evidence type="ECO:0000313" key="3">
    <source>
        <dbReference type="EMBL" id="MBB5754823.1"/>
    </source>
</evidence>
<evidence type="ECO:0000256" key="1">
    <source>
        <dbReference type="ARBA" id="ARBA00008558"/>
    </source>
</evidence>
<comment type="similarity">
    <text evidence="1">Belongs to the N-acylglucosamine 2-epimerase family.</text>
</comment>
<keyword evidence="4" id="KW-1185">Reference proteome</keyword>
<reference evidence="3 4" key="1">
    <citation type="submission" date="2020-08" db="EMBL/GenBank/DDBJ databases">
        <title>Genomic Encyclopedia of Type Strains, Phase IV (KMG-IV): sequencing the most valuable type-strain genomes for metagenomic binning, comparative biology and taxonomic classification.</title>
        <authorList>
            <person name="Goeker M."/>
        </authorList>
    </citation>
    <scope>NUCLEOTIDE SEQUENCE [LARGE SCALE GENOMIC DNA]</scope>
    <source>
        <strain evidence="3 4">DSM 16268</strain>
    </source>
</reference>
<dbReference type="PANTHER" id="PTHR15108">
    <property type="entry name" value="N-ACYLGLUCOSAMINE-2-EPIMERASE"/>
    <property type="match status" value="1"/>
</dbReference>
<dbReference type="EC" id="5.3.1.8" evidence="3"/>
<dbReference type="Gene3D" id="1.50.10.10">
    <property type="match status" value="1"/>
</dbReference>
<organism evidence="3 4">
    <name type="scientific">Prosthecomicrobium pneumaticum</name>
    <dbReference type="NCBI Taxonomy" id="81895"/>
    <lineage>
        <taxon>Bacteria</taxon>
        <taxon>Pseudomonadati</taxon>
        <taxon>Pseudomonadota</taxon>
        <taxon>Alphaproteobacteria</taxon>
        <taxon>Hyphomicrobiales</taxon>
        <taxon>Kaistiaceae</taxon>
        <taxon>Prosthecomicrobium</taxon>
    </lineage>
</organism>
<evidence type="ECO:0000313" key="4">
    <source>
        <dbReference type="Proteomes" id="UP000523821"/>
    </source>
</evidence>